<accession>A0A915P8J0</accession>
<dbReference type="GO" id="GO:0005737">
    <property type="term" value="C:cytoplasm"/>
    <property type="evidence" value="ECO:0007669"/>
    <property type="project" value="TreeGrafter"/>
</dbReference>
<evidence type="ECO:0000256" key="12">
    <source>
        <dbReference type="RuleBase" id="RU000382"/>
    </source>
</evidence>
<dbReference type="PRINTS" id="PR00800">
    <property type="entry name" value="YHDCRBOXLASE"/>
</dbReference>
<dbReference type="Pfam" id="PF00282">
    <property type="entry name" value="Pyridoxal_deC"/>
    <property type="match status" value="2"/>
</dbReference>
<comment type="similarity">
    <text evidence="2 12">Belongs to the group II decarboxylase family.</text>
</comment>
<keyword evidence="5" id="KW-0210">Decarboxylase</keyword>
<evidence type="ECO:0000256" key="5">
    <source>
        <dbReference type="ARBA" id="ARBA00022793"/>
    </source>
</evidence>
<evidence type="ECO:0000256" key="3">
    <source>
        <dbReference type="ARBA" id="ARBA00011738"/>
    </source>
</evidence>
<keyword evidence="6 11" id="KW-0663">Pyridoxal phosphate</keyword>
<name>A0A915P8J0_9BILA</name>
<organism evidence="13 14">
    <name type="scientific">Meloidogyne floridensis</name>
    <dbReference type="NCBI Taxonomy" id="298350"/>
    <lineage>
        <taxon>Eukaryota</taxon>
        <taxon>Metazoa</taxon>
        <taxon>Ecdysozoa</taxon>
        <taxon>Nematoda</taxon>
        <taxon>Chromadorea</taxon>
        <taxon>Rhabditida</taxon>
        <taxon>Tylenchina</taxon>
        <taxon>Tylenchomorpha</taxon>
        <taxon>Tylenchoidea</taxon>
        <taxon>Meloidogynidae</taxon>
        <taxon>Meloidogyninae</taxon>
        <taxon>Meloidogyne</taxon>
    </lineage>
</organism>
<dbReference type="GO" id="GO:0030170">
    <property type="term" value="F:pyridoxal phosphate binding"/>
    <property type="evidence" value="ECO:0007669"/>
    <property type="project" value="InterPro"/>
</dbReference>
<evidence type="ECO:0000256" key="4">
    <source>
        <dbReference type="ARBA" id="ARBA00022584"/>
    </source>
</evidence>
<dbReference type="InterPro" id="IPR015424">
    <property type="entry name" value="PyrdxlP-dep_Trfase"/>
</dbReference>
<dbReference type="InterPro" id="IPR002129">
    <property type="entry name" value="PyrdxlP-dep_de-COase"/>
</dbReference>
<sequence length="606" mass="68033">MDVEAFRKNGKELIDIVADYWESLDTNKWEKPLPDIKPGFLQSLIPEEAPEEPESWQQIFADIEPVVLNGNTHWHHPNFFAYFSTACSYAGVMGDILSSGIASIGFTWKSSPSMTELEMVMTDWLAKAIGLPHQFWNSDPGPGVGMIQSTASDATLVALLAARARAVKKLKSQNTQLGQWEKFLKTPFIKALGHQLSEVGVSLRSNLPKFNGMIKGGQKKVEQTTKNPIGEVSIFEAHDSAYFDRLVAYCSDQAHSSVDKGIMLIGVKIRKLPTSKNKLGNFFLEASILEKAINEDRSNGLIPFILIITVGTTNTCAVESIRELGPVCEREGIWVHVDAAYAGSFLLCEEFAYLADGVEFADSFNFNAHKAMMINFDCSPMWLVDTYFEHVPYHKFRVTHRFKNGAESISYFNVDPAYLKHEYQAVASDYRHLQIALGRRFRSLKIWFVLRAIGIKEIKQYLRKAVELAKLFAELLLNETNGYISPFELFVPPHLGLGSNELNEALLAALNTDGRIHLVASKTHGTYFLRFAICSSKTTEKHVHNAVDFALMQVDAWWPYYGYGYAGYYPYYGAGKREAGFQNYLPNKPSNGHVIPGNREDDMGIA</sequence>
<comment type="cofactor">
    <cofactor evidence="1 11 12">
        <name>pyridoxal 5'-phosphate</name>
        <dbReference type="ChEBI" id="CHEBI:597326"/>
    </cofactor>
</comment>
<dbReference type="InterPro" id="IPR015422">
    <property type="entry name" value="PyrdxlP-dep_Trfase_small"/>
</dbReference>
<evidence type="ECO:0000256" key="7">
    <source>
        <dbReference type="ARBA" id="ARBA00023239"/>
    </source>
</evidence>
<dbReference type="InterPro" id="IPR015421">
    <property type="entry name" value="PyrdxlP-dep_Trfase_major"/>
</dbReference>
<proteinExistence type="inferred from homology"/>
<dbReference type="GO" id="GO:0042423">
    <property type="term" value="P:catecholamine biosynthetic process"/>
    <property type="evidence" value="ECO:0007669"/>
    <property type="project" value="UniProtKB-KW"/>
</dbReference>
<keyword evidence="4" id="KW-0127">Catecholamine biosynthesis</keyword>
<dbReference type="InterPro" id="IPR010977">
    <property type="entry name" value="Aromatic_deC"/>
</dbReference>
<comment type="subunit">
    <text evidence="3">Homodimer.</text>
</comment>
<dbReference type="GO" id="GO:0006520">
    <property type="term" value="P:amino acid metabolic process"/>
    <property type="evidence" value="ECO:0007669"/>
    <property type="project" value="InterPro"/>
</dbReference>
<feature type="modified residue" description="N6-(pyridoxal phosphate)lysine" evidence="11">
    <location>
        <position position="370"/>
    </location>
</feature>
<keyword evidence="13" id="KW-1185">Reference proteome</keyword>
<dbReference type="PANTHER" id="PTHR11999:SF167">
    <property type="entry name" value="AROMATIC-L-AMINO-ACID DECARBOXYLASE"/>
    <property type="match status" value="1"/>
</dbReference>
<evidence type="ECO:0000256" key="6">
    <source>
        <dbReference type="ARBA" id="ARBA00022898"/>
    </source>
</evidence>
<dbReference type="WBParaSite" id="scf7180000424563.g13468">
    <property type="protein sequence ID" value="scf7180000424563.g13468"/>
    <property type="gene ID" value="scf7180000424563.g13468"/>
</dbReference>
<evidence type="ECO:0000256" key="11">
    <source>
        <dbReference type="PIRSR" id="PIRSR602129-50"/>
    </source>
</evidence>
<dbReference type="AlphaFoldDB" id="A0A915P8J0"/>
<protein>
    <recommendedName>
        <fullName evidence="9">Aromatic-L-amino-acid decarboxylase</fullName>
        <ecNumber evidence="8">4.1.1.28</ecNumber>
    </recommendedName>
    <alternativeName>
        <fullName evidence="10">DOPA decarboxylase</fullName>
    </alternativeName>
</protein>
<evidence type="ECO:0000256" key="1">
    <source>
        <dbReference type="ARBA" id="ARBA00001933"/>
    </source>
</evidence>
<evidence type="ECO:0000256" key="8">
    <source>
        <dbReference type="ARBA" id="ARBA00038886"/>
    </source>
</evidence>
<dbReference type="GO" id="GO:0042427">
    <property type="term" value="P:serotonin biosynthetic process"/>
    <property type="evidence" value="ECO:0007669"/>
    <property type="project" value="TreeGrafter"/>
</dbReference>
<dbReference type="EC" id="4.1.1.28" evidence="8"/>
<dbReference type="GO" id="GO:0019752">
    <property type="term" value="P:carboxylic acid metabolic process"/>
    <property type="evidence" value="ECO:0007669"/>
    <property type="project" value="InterPro"/>
</dbReference>
<evidence type="ECO:0000313" key="13">
    <source>
        <dbReference type="Proteomes" id="UP000887560"/>
    </source>
</evidence>
<dbReference type="Gene3D" id="3.40.640.10">
    <property type="entry name" value="Type I PLP-dependent aspartate aminotransferase-like (Major domain)"/>
    <property type="match status" value="1"/>
</dbReference>
<dbReference type="PANTHER" id="PTHR11999">
    <property type="entry name" value="GROUP II PYRIDOXAL-5-PHOSPHATE DECARBOXYLASE"/>
    <property type="match status" value="1"/>
</dbReference>
<dbReference type="Proteomes" id="UP000887560">
    <property type="component" value="Unplaced"/>
</dbReference>
<dbReference type="GO" id="GO:0004058">
    <property type="term" value="F:aromatic-L-amino-acid decarboxylase activity"/>
    <property type="evidence" value="ECO:0007669"/>
    <property type="project" value="UniProtKB-EC"/>
</dbReference>
<evidence type="ECO:0000313" key="14">
    <source>
        <dbReference type="WBParaSite" id="scf7180000424563.g13468"/>
    </source>
</evidence>
<keyword evidence="7 12" id="KW-0456">Lyase</keyword>
<dbReference type="Gene3D" id="3.90.1150.10">
    <property type="entry name" value="Aspartate Aminotransferase, domain 1"/>
    <property type="match status" value="1"/>
</dbReference>
<evidence type="ECO:0000256" key="2">
    <source>
        <dbReference type="ARBA" id="ARBA00009533"/>
    </source>
</evidence>
<dbReference type="SUPFAM" id="SSF53383">
    <property type="entry name" value="PLP-dependent transferases"/>
    <property type="match status" value="1"/>
</dbReference>
<dbReference type="Gene3D" id="1.20.1340.10">
    <property type="entry name" value="dopa decarboxylase, N-terminal domain"/>
    <property type="match status" value="1"/>
</dbReference>
<evidence type="ECO:0000256" key="10">
    <source>
        <dbReference type="ARBA" id="ARBA00041275"/>
    </source>
</evidence>
<reference evidence="14" key="1">
    <citation type="submission" date="2022-11" db="UniProtKB">
        <authorList>
            <consortium name="WormBaseParasite"/>
        </authorList>
    </citation>
    <scope>IDENTIFICATION</scope>
</reference>
<evidence type="ECO:0000256" key="9">
    <source>
        <dbReference type="ARBA" id="ARBA00040968"/>
    </source>
</evidence>